<proteinExistence type="predicted"/>
<name>A0ABQ5BKV4_9ASTR</name>
<reference evidence="1" key="1">
    <citation type="journal article" date="2022" name="Int. J. Mol. Sci.">
        <title>Draft Genome of Tanacetum Coccineum: Genomic Comparison of Closely Related Tanacetum-Family Plants.</title>
        <authorList>
            <person name="Yamashiro T."/>
            <person name="Shiraishi A."/>
            <person name="Nakayama K."/>
            <person name="Satake H."/>
        </authorList>
    </citation>
    <scope>NUCLEOTIDE SEQUENCE</scope>
</reference>
<keyword evidence="2" id="KW-1185">Reference proteome</keyword>
<reference evidence="1" key="2">
    <citation type="submission" date="2022-01" db="EMBL/GenBank/DDBJ databases">
        <authorList>
            <person name="Yamashiro T."/>
            <person name="Shiraishi A."/>
            <person name="Satake H."/>
            <person name="Nakayama K."/>
        </authorList>
    </citation>
    <scope>NUCLEOTIDE SEQUENCE</scope>
</reference>
<gene>
    <name evidence="1" type="ORF">Tco_0874146</name>
</gene>
<dbReference type="EMBL" id="BQNB010013396">
    <property type="protein sequence ID" value="GJT15440.1"/>
    <property type="molecule type" value="Genomic_DNA"/>
</dbReference>
<organism evidence="1 2">
    <name type="scientific">Tanacetum coccineum</name>
    <dbReference type="NCBI Taxonomy" id="301880"/>
    <lineage>
        <taxon>Eukaryota</taxon>
        <taxon>Viridiplantae</taxon>
        <taxon>Streptophyta</taxon>
        <taxon>Embryophyta</taxon>
        <taxon>Tracheophyta</taxon>
        <taxon>Spermatophyta</taxon>
        <taxon>Magnoliopsida</taxon>
        <taxon>eudicotyledons</taxon>
        <taxon>Gunneridae</taxon>
        <taxon>Pentapetalae</taxon>
        <taxon>asterids</taxon>
        <taxon>campanulids</taxon>
        <taxon>Asterales</taxon>
        <taxon>Asteraceae</taxon>
        <taxon>Asteroideae</taxon>
        <taxon>Anthemideae</taxon>
        <taxon>Anthemidinae</taxon>
        <taxon>Tanacetum</taxon>
    </lineage>
</organism>
<comment type="caution">
    <text evidence="1">The sequence shown here is derived from an EMBL/GenBank/DDBJ whole genome shotgun (WGS) entry which is preliminary data.</text>
</comment>
<evidence type="ECO:0000313" key="2">
    <source>
        <dbReference type="Proteomes" id="UP001151760"/>
    </source>
</evidence>
<sequence length="125" mass="14038">MLEPTSNKLMVGRSSWIRRILKDGNGDPQYPTYALAGSLVEGTEVATILKFSEFQGYCQANFPLLLKSFFKSLTTMAYSSSSLSEYEASSSLDTFLTLRANDLYFPFYSWRPLSPSQALLHRPSS</sequence>
<dbReference type="Proteomes" id="UP001151760">
    <property type="component" value="Unassembled WGS sequence"/>
</dbReference>
<evidence type="ECO:0000313" key="1">
    <source>
        <dbReference type="EMBL" id="GJT15440.1"/>
    </source>
</evidence>
<protein>
    <submittedName>
        <fullName evidence="1">Uncharacterized protein</fullName>
    </submittedName>
</protein>
<accession>A0ABQ5BKV4</accession>